<evidence type="ECO:0000256" key="4">
    <source>
        <dbReference type="ARBA" id="ARBA00022827"/>
    </source>
</evidence>
<dbReference type="Gene3D" id="3.40.50.720">
    <property type="entry name" value="NAD(P)-binding Rossmann-like Domain"/>
    <property type="match status" value="1"/>
</dbReference>
<evidence type="ECO:0000313" key="7">
    <source>
        <dbReference type="RefSeq" id="XP_006823194.1"/>
    </source>
</evidence>
<sequence length="80" mass="8851">MDACCRVIPRLKEAPVLEDCVGLRPMRQTVRLEKDILRCGDKTIKVVHNYGHGAKGVCFSWGCAIQATKLVKELLSKVGP</sequence>
<dbReference type="InterPro" id="IPR006181">
    <property type="entry name" value="D-amino_acid_oxidase_CS"/>
</dbReference>
<proteinExistence type="predicted"/>
<organism evidence="6 7">
    <name type="scientific">Saccoglossus kowalevskii</name>
    <name type="common">Acorn worm</name>
    <dbReference type="NCBI Taxonomy" id="10224"/>
    <lineage>
        <taxon>Eukaryota</taxon>
        <taxon>Metazoa</taxon>
        <taxon>Hemichordata</taxon>
        <taxon>Enteropneusta</taxon>
        <taxon>Harrimaniidae</taxon>
        <taxon>Saccoglossus</taxon>
    </lineage>
</organism>
<name>A0ABM0MT53_SACKO</name>
<comment type="cofactor">
    <cofactor evidence="1">
        <name>FAD</name>
        <dbReference type="ChEBI" id="CHEBI:57692"/>
    </cofactor>
</comment>
<dbReference type="InterPro" id="IPR023209">
    <property type="entry name" value="DAO"/>
</dbReference>
<keyword evidence="5" id="KW-0560">Oxidoreductase</keyword>
<evidence type="ECO:0000313" key="6">
    <source>
        <dbReference type="Proteomes" id="UP000694865"/>
    </source>
</evidence>
<dbReference type="PANTHER" id="PTHR11530">
    <property type="entry name" value="D-AMINO ACID OXIDASE"/>
    <property type="match status" value="1"/>
</dbReference>
<comment type="subcellular location">
    <subcellularLocation>
        <location evidence="2">Peroxisome matrix</location>
    </subcellularLocation>
</comment>
<keyword evidence="3" id="KW-0285">Flavoprotein</keyword>
<evidence type="ECO:0000256" key="1">
    <source>
        <dbReference type="ARBA" id="ARBA00001974"/>
    </source>
</evidence>
<dbReference type="RefSeq" id="XP_006823194.1">
    <property type="nucleotide sequence ID" value="XM_006823131.1"/>
</dbReference>
<accession>A0ABM0MT53</accession>
<reference evidence="7" key="1">
    <citation type="submission" date="2025-08" db="UniProtKB">
        <authorList>
            <consortium name="RefSeq"/>
        </authorList>
    </citation>
    <scope>IDENTIFICATION</scope>
    <source>
        <tissue evidence="7">Testes</tissue>
    </source>
</reference>
<gene>
    <name evidence="7" type="primary">LOC102803360</name>
</gene>
<dbReference type="PROSITE" id="PS00677">
    <property type="entry name" value="DAO"/>
    <property type="match status" value="1"/>
</dbReference>
<protein>
    <submittedName>
        <fullName evidence="7">D-amino-acid oxidase-like</fullName>
    </submittedName>
</protein>
<keyword evidence="4" id="KW-0274">FAD</keyword>
<evidence type="ECO:0000256" key="5">
    <source>
        <dbReference type="ARBA" id="ARBA00023002"/>
    </source>
</evidence>
<dbReference type="Proteomes" id="UP000694865">
    <property type="component" value="Unplaced"/>
</dbReference>
<dbReference type="PANTHER" id="PTHR11530:SF11">
    <property type="entry name" value="D-ASPARTATE OXIDASE"/>
    <property type="match status" value="1"/>
</dbReference>
<evidence type="ECO:0000256" key="2">
    <source>
        <dbReference type="ARBA" id="ARBA00004253"/>
    </source>
</evidence>
<evidence type="ECO:0000256" key="3">
    <source>
        <dbReference type="ARBA" id="ARBA00022630"/>
    </source>
</evidence>
<keyword evidence="6" id="KW-1185">Reference proteome</keyword>
<dbReference type="GeneID" id="102803360"/>